<evidence type="ECO:0000313" key="2">
    <source>
        <dbReference type="Proteomes" id="UP000597613"/>
    </source>
</evidence>
<name>A0ABR7ALD6_9SPHN</name>
<reference evidence="1 2" key="1">
    <citation type="submission" date="2020-08" db="EMBL/GenBank/DDBJ databases">
        <title>Putative novel bacterial strains isolated from necrotic wheat leaf tissues caused by Xanthomonas translucens.</title>
        <authorList>
            <person name="Tambong J.T."/>
        </authorList>
    </citation>
    <scope>NUCLEOTIDE SEQUENCE [LARGE SCALE GENOMIC DNA]</scope>
    <source>
        <strain evidence="2">DOAB 1063</strain>
    </source>
</reference>
<comment type="caution">
    <text evidence="1">The sequence shown here is derived from an EMBL/GenBank/DDBJ whole genome shotgun (WGS) entry which is preliminary data.</text>
</comment>
<dbReference type="RefSeq" id="WP_187503048.1">
    <property type="nucleotide sequence ID" value="NZ_JACONT010000009.1"/>
</dbReference>
<evidence type="ECO:0008006" key="3">
    <source>
        <dbReference type="Google" id="ProtNLM"/>
    </source>
</evidence>
<sequence length="410" mass="43628">MPDTGKTIRKTSGKTGRIARTLVAVLLGTGLCWQISAAGVASLAARSSDPRLLTATGSAAHPQAGSIMAQSLLAAGQRAPAAALARSILLVDPTNDRAMRVLGLATEALGQRDQGAMIMRQAAALGWRDTPTQLWVLRDAVMRDDYVTVIQRADALARRNRSGELTQPLFRAAVTEPHLRGALADSLGDKPMWRGAFFADIRQNLPATSTAGMEALFRDMKARGQTIGSIEWLSYAERLIDLGQFQRARQVWANAFKVPASRLSTSPYDGNFALAAARPNDAPTSRFEWVFNPDLAMTFAEGSGGSSLTIPTDIAGGTPLASQVVILPAGEHTLTAKIDGSPSAAAAGWTITCLPSKQILPRRLARGASDELSSVTFDVPGDGCVAQQLTLMTRDRLDAQSITIGDVRIR</sequence>
<protein>
    <recommendedName>
        <fullName evidence="3">Tetratricopeptide repeat protein</fullName>
    </recommendedName>
</protein>
<keyword evidence="2" id="KW-1185">Reference proteome</keyword>
<dbReference type="InterPro" id="IPR011990">
    <property type="entry name" value="TPR-like_helical_dom_sf"/>
</dbReference>
<accession>A0ABR7ALD6</accession>
<dbReference type="Proteomes" id="UP000597613">
    <property type="component" value="Unassembled WGS sequence"/>
</dbReference>
<evidence type="ECO:0000313" key="1">
    <source>
        <dbReference type="EMBL" id="MBC3941276.1"/>
    </source>
</evidence>
<organism evidence="1 2">
    <name type="scientific">Sphingomonas albertensis</name>
    <dbReference type="NCBI Taxonomy" id="2762591"/>
    <lineage>
        <taxon>Bacteria</taxon>
        <taxon>Pseudomonadati</taxon>
        <taxon>Pseudomonadota</taxon>
        <taxon>Alphaproteobacteria</taxon>
        <taxon>Sphingomonadales</taxon>
        <taxon>Sphingomonadaceae</taxon>
        <taxon>Sphingomonas</taxon>
    </lineage>
</organism>
<proteinExistence type="predicted"/>
<dbReference type="SUPFAM" id="SSF48452">
    <property type="entry name" value="TPR-like"/>
    <property type="match status" value="1"/>
</dbReference>
<dbReference type="EMBL" id="JACONT010000009">
    <property type="protein sequence ID" value="MBC3941276.1"/>
    <property type="molecule type" value="Genomic_DNA"/>
</dbReference>
<gene>
    <name evidence="1" type="ORF">H8S47_06190</name>
</gene>